<dbReference type="EC" id="2.1.1.-" evidence="7"/>
<keyword evidence="3 7" id="KW-0808">Transferase</keyword>
<accession>A0AB39IY93</accession>
<name>A0AB39IY93_9BACI</name>
<evidence type="ECO:0000256" key="5">
    <source>
        <dbReference type="ARBA" id="ARBA00022747"/>
    </source>
</evidence>
<keyword evidence="4" id="KW-0949">S-adenosyl-L-methionine</keyword>
<dbReference type="AlphaFoldDB" id="A0AB39IY93"/>
<dbReference type="REBASE" id="858131">
    <property type="entry name" value="M.BaeKW1ORF18650P"/>
</dbReference>
<dbReference type="InterPro" id="IPR002052">
    <property type="entry name" value="DNA_methylase_N6_adenine_CS"/>
</dbReference>
<dbReference type="PROSITE" id="PS00092">
    <property type="entry name" value="N6_MTASE"/>
    <property type="match status" value="1"/>
</dbReference>
<dbReference type="GO" id="GO:0009307">
    <property type="term" value="P:DNA restriction-modification system"/>
    <property type="evidence" value="ECO:0007669"/>
    <property type="project" value="UniProtKB-KW"/>
</dbReference>
<dbReference type="Pfam" id="PF01555">
    <property type="entry name" value="N6_N4_Mtase"/>
    <property type="match status" value="1"/>
</dbReference>
<proteinExistence type="inferred from homology"/>
<keyword evidence="5" id="KW-0680">Restriction system</keyword>
<evidence type="ECO:0000256" key="4">
    <source>
        <dbReference type="ARBA" id="ARBA00022691"/>
    </source>
</evidence>
<dbReference type="GO" id="GO:0003677">
    <property type="term" value="F:DNA binding"/>
    <property type="evidence" value="ECO:0007669"/>
    <property type="project" value="InterPro"/>
</dbReference>
<protein>
    <submittedName>
        <fullName evidence="7">Site-specific DNA-methyltransferase</fullName>
        <ecNumber evidence="7">2.1.1.-</ecNumber>
    </submittedName>
</protein>
<evidence type="ECO:0000256" key="1">
    <source>
        <dbReference type="ARBA" id="ARBA00006594"/>
    </source>
</evidence>
<sequence>MAFIENKIMEISDPELRKAITYEVKKLKETINFGLVFEQHIPEIIPIYNAKARARSLVVLKKNLNEGKIKEVYKVKRVRNNVVELQSELDKSLTKMPVEEVVVVKKFGDPIYPALVPEDYVDNDSDLSHVLIEADNFHALQLLEYVYPQKLDCIYIDPPYNTGSKDWKYNNDFVDEKDAYRHSKWLSFMKKRLLLAKNLLAEDGVLIVAIDDYEVAHLAVLLEEIYSGYDCDIVIVNHHPQGAGGDNISRTHEYALFLTPKGMNLLKGKKEEDVIEEWSLSRSGRDRRNFRRGRPNSFYAIHVDPETLEIKGVGPKLDKDQDYPREDTPEGYKRIYPISKKDGSERVWRYERTSMLDKIDQGIIKCTPNFSMKLIKKSDTKYKPVFSNWYGSRYNAGPNGTDLLTRIFGQSIDFPYPKSLYTVYDALEAVLQDKKDAVVLDFFAGSGTTLNALSLLNYSDGGKRKCILVTNNEVSEEEGRLLDSQGLFQGDPGREIHGICKTVTFPRCKYVLNGKREDGILLEGKYTTSIKQVVEKTRKFKHLSFVDGKTLNGTSKKQLVSLIEGVPQSKISASTDYFIDSNYTASILFNDSKVEEFLEGLNEMQHITDIYVVSTKKGIFNELKSSINDLLGPIIVQEDQELPLSNGFKENLAYFKLEFLDPDEVALGRQFDKILPILWMDSGSNGNIQNILSSDIHDKPYIIPESTSFAVLFEETKFREFHSLISKEEQITHIYIITNSEDAFFEMKAELPNKKTKRLYSDYLRNFEINRHWR</sequence>
<dbReference type="Gene3D" id="3.40.50.150">
    <property type="entry name" value="Vaccinia Virus protein VP39"/>
    <property type="match status" value="1"/>
</dbReference>
<dbReference type="SUPFAM" id="SSF53335">
    <property type="entry name" value="S-adenosyl-L-methionine-dependent methyltransferases"/>
    <property type="match status" value="1"/>
</dbReference>
<feature type="domain" description="DNA methylase N-4/N-6" evidence="6">
    <location>
        <begin position="152"/>
        <end position="457"/>
    </location>
</feature>
<keyword evidence="2 7" id="KW-0489">Methyltransferase</keyword>
<evidence type="ECO:0000259" key="6">
    <source>
        <dbReference type="Pfam" id="PF01555"/>
    </source>
</evidence>
<dbReference type="InterPro" id="IPR002941">
    <property type="entry name" value="DNA_methylase_N4/N6"/>
</dbReference>
<dbReference type="PRINTS" id="PR00506">
    <property type="entry name" value="D21N6MTFRASE"/>
</dbReference>
<evidence type="ECO:0000313" key="7">
    <source>
        <dbReference type="EMBL" id="XDL61344.1"/>
    </source>
</evidence>
<dbReference type="GO" id="GO:0008170">
    <property type="term" value="F:N-methyltransferase activity"/>
    <property type="evidence" value="ECO:0007669"/>
    <property type="project" value="InterPro"/>
</dbReference>
<organism evidence="7">
    <name type="scientific">Bacillus aerius</name>
    <dbReference type="NCBI Taxonomy" id="293388"/>
    <lineage>
        <taxon>Bacteria</taxon>
        <taxon>Bacillati</taxon>
        <taxon>Bacillota</taxon>
        <taxon>Bacilli</taxon>
        <taxon>Bacillales</taxon>
        <taxon>Bacillaceae</taxon>
        <taxon>Bacillus</taxon>
    </lineage>
</organism>
<dbReference type="InterPro" id="IPR002295">
    <property type="entry name" value="N4/N6-MTase_EcoPI_Mod-like"/>
</dbReference>
<comment type="similarity">
    <text evidence="1">Belongs to the N(4)/N(6)-methyltransferase family.</text>
</comment>
<dbReference type="InterPro" id="IPR029063">
    <property type="entry name" value="SAM-dependent_MTases_sf"/>
</dbReference>
<dbReference type="GO" id="GO:0032259">
    <property type="term" value="P:methylation"/>
    <property type="evidence" value="ECO:0007669"/>
    <property type="project" value="UniProtKB-KW"/>
</dbReference>
<reference evidence="7" key="1">
    <citation type="submission" date="2024-07" db="EMBL/GenBank/DDBJ databases">
        <authorList>
            <person name="Wang K."/>
            <person name="Liang S."/>
            <person name="Wang S."/>
        </authorList>
    </citation>
    <scope>NUCLEOTIDE SEQUENCE</scope>
    <source>
        <strain evidence="7">KW1</strain>
    </source>
</reference>
<gene>
    <name evidence="7" type="ORF">AB4922_18650</name>
</gene>
<evidence type="ECO:0000256" key="3">
    <source>
        <dbReference type="ARBA" id="ARBA00022679"/>
    </source>
</evidence>
<evidence type="ECO:0000256" key="2">
    <source>
        <dbReference type="ARBA" id="ARBA00022603"/>
    </source>
</evidence>
<dbReference type="RefSeq" id="WP_368774772.1">
    <property type="nucleotide sequence ID" value="NZ_CP162911.1"/>
</dbReference>
<dbReference type="EMBL" id="CP162911">
    <property type="protein sequence ID" value="XDL61344.1"/>
    <property type="molecule type" value="Genomic_DNA"/>
</dbReference>